<dbReference type="EMBL" id="JAGMVJ010000006">
    <property type="protein sequence ID" value="KAH7089791.1"/>
    <property type="molecule type" value="Genomic_DNA"/>
</dbReference>
<sequence length="220" mass="25705">MVIRRKLNHNEDAEFEFERQARLVSKIREIVIRIELNDKDISSAEKLDLDLFQSSLPNELEYLPHTSRSDVASKRIFGLTLDKAEILAPKIRRSQSDIRDSNVALLPVRVFSEDRALFFDSTITMEEMFEQVMSAIRSAFETRSIAHMYLDATIENLCAYHTTFRRLRMLSQATQLEAWLLKLMSYRRFSVREIELVWAAVIQRLGRHMTASESFPVMQS</sequence>
<organism evidence="1 2">
    <name type="scientific">Paraphoma chrysanthemicola</name>
    <dbReference type="NCBI Taxonomy" id="798071"/>
    <lineage>
        <taxon>Eukaryota</taxon>
        <taxon>Fungi</taxon>
        <taxon>Dikarya</taxon>
        <taxon>Ascomycota</taxon>
        <taxon>Pezizomycotina</taxon>
        <taxon>Dothideomycetes</taxon>
        <taxon>Pleosporomycetidae</taxon>
        <taxon>Pleosporales</taxon>
        <taxon>Pleosporineae</taxon>
        <taxon>Phaeosphaeriaceae</taxon>
        <taxon>Paraphoma</taxon>
    </lineage>
</organism>
<dbReference type="AlphaFoldDB" id="A0A8K0RAM9"/>
<evidence type="ECO:0000313" key="2">
    <source>
        <dbReference type="Proteomes" id="UP000813461"/>
    </source>
</evidence>
<accession>A0A8K0RAM9</accession>
<comment type="caution">
    <text evidence="1">The sequence shown here is derived from an EMBL/GenBank/DDBJ whole genome shotgun (WGS) entry which is preliminary data.</text>
</comment>
<keyword evidence="2" id="KW-1185">Reference proteome</keyword>
<name>A0A8K0RAM9_9PLEO</name>
<protein>
    <submittedName>
        <fullName evidence="1">Uncharacterized protein</fullName>
    </submittedName>
</protein>
<reference evidence="1" key="1">
    <citation type="journal article" date="2021" name="Nat. Commun.">
        <title>Genetic determinants of endophytism in the Arabidopsis root mycobiome.</title>
        <authorList>
            <person name="Mesny F."/>
            <person name="Miyauchi S."/>
            <person name="Thiergart T."/>
            <person name="Pickel B."/>
            <person name="Atanasova L."/>
            <person name="Karlsson M."/>
            <person name="Huettel B."/>
            <person name="Barry K.W."/>
            <person name="Haridas S."/>
            <person name="Chen C."/>
            <person name="Bauer D."/>
            <person name="Andreopoulos W."/>
            <person name="Pangilinan J."/>
            <person name="LaButti K."/>
            <person name="Riley R."/>
            <person name="Lipzen A."/>
            <person name="Clum A."/>
            <person name="Drula E."/>
            <person name="Henrissat B."/>
            <person name="Kohler A."/>
            <person name="Grigoriev I.V."/>
            <person name="Martin F.M."/>
            <person name="Hacquard S."/>
        </authorList>
    </citation>
    <scope>NUCLEOTIDE SEQUENCE</scope>
    <source>
        <strain evidence="1">MPI-SDFR-AT-0120</strain>
    </source>
</reference>
<evidence type="ECO:0000313" key="1">
    <source>
        <dbReference type="EMBL" id="KAH7089791.1"/>
    </source>
</evidence>
<dbReference type="Proteomes" id="UP000813461">
    <property type="component" value="Unassembled WGS sequence"/>
</dbReference>
<proteinExistence type="predicted"/>
<gene>
    <name evidence="1" type="ORF">FB567DRAFT_521564</name>
</gene>